<dbReference type="AlphaFoldDB" id="A0A8H3ICD4"/>
<keyword evidence="1" id="KW-0175">Coiled coil</keyword>
<accession>A0A8H3ICD4</accession>
<protein>
    <submittedName>
        <fullName evidence="2">Uncharacterized protein</fullName>
    </submittedName>
</protein>
<evidence type="ECO:0000256" key="1">
    <source>
        <dbReference type="SAM" id="Coils"/>
    </source>
</evidence>
<name>A0A8H3ICD4_9LECA</name>
<evidence type="ECO:0000313" key="2">
    <source>
        <dbReference type="EMBL" id="CAF9910925.1"/>
    </source>
</evidence>
<comment type="caution">
    <text evidence="2">The sequence shown here is derived from an EMBL/GenBank/DDBJ whole genome shotgun (WGS) entry which is preliminary data.</text>
</comment>
<gene>
    <name evidence="2" type="ORF">HETSPECPRED_010234</name>
</gene>
<proteinExistence type="predicted"/>
<dbReference type="EMBL" id="CAJPDS010000009">
    <property type="protein sequence ID" value="CAF9910925.1"/>
    <property type="molecule type" value="Genomic_DNA"/>
</dbReference>
<reference evidence="2" key="1">
    <citation type="submission" date="2021-03" db="EMBL/GenBank/DDBJ databases">
        <authorList>
            <person name="Tagirdzhanova G."/>
        </authorList>
    </citation>
    <scope>NUCLEOTIDE SEQUENCE</scope>
</reference>
<dbReference type="Proteomes" id="UP000664521">
    <property type="component" value="Unassembled WGS sequence"/>
</dbReference>
<organism evidence="2 3">
    <name type="scientific">Heterodermia speciosa</name>
    <dbReference type="NCBI Taxonomy" id="116794"/>
    <lineage>
        <taxon>Eukaryota</taxon>
        <taxon>Fungi</taxon>
        <taxon>Dikarya</taxon>
        <taxon>Ascomycota</taxon>
        <taxon>Pezizomycotina</taxon>
        <taxon>Lecanoromycetes</taxon>
        <taxon>OSLEUM clade</taxon>
        <taxon>Lecanoromycetidae</taxon>
        <taxon>Caliciales</taxon>
        <taxon>Physciaceae</taxon>
        <taxon>Heterodermia</taxon>
    </lineage>
</organism>
<feature type="coiled-coil region" evidence="1">
    <location>
        <begin position="17"/>
        <end position="51"/>
    </location>
</feature>
<sequence length="135" mass="15415">MSMPNQASIIESTLIKLLKAQQEVLETAQKYKNAQRDLETSKTALQTARAEADEKFAIDKAELRACKAKWEAEGGDDLHVRGLDFVVAMSRGTELRWIKELEWRVGDRERELESLGSMLRIQLRKVEEVFHEGGL</sequence>
<evidence type="ECO:0000313" key="3">
    <source>
        <dbReference type="Proteomes" id="UP000664521"/>
    </source>
</evidence>
<keyword evidence="3" id="KW-1185">Reference proteome</keyword>